<dbReference type="NCBIfam" id="NF001824">
    <property type="entry name" value="PRK00558.1-5"/>
    <property type="match status" value="1"/>
</dbReference>
<evidence type="ECO:0000256" key="5">
    <source>
        <dbReference type="ARBA" id="ARBA00022881"/>
    </source>
</evidence>
<comment type="similarity">
    <text evidence="9 13">Belongs to the UvrC family.</text>
</comment>
<feature type="domain" description="GIY-YIG" evidence="15">
    <location>
        <begin position="18"/>
        <end position="96"/>
    </location>
</feature>
<dbReference type="FunFam" id="3.30.420.340:FF:000001">
    <property type="entry name" value="UvrABC system protein C"/>
    <property type="match status" value="1"/>
</dbReference>
<keyword evidence="2 13" id="KW-0963">Cytoplasm</keyword>
<dbReference type="Gene3D" id="4.10.860.10">
    <property type="entry name" value="UVR domain"/>
    <property type="match status" value="1"/>
</dbReference>
<dbReference type="NCBIfam" id="TIGR00194">
    <property type="entry name" value="uvrC"/>
    <property type="match status" value="1"/>
</dbReference>
<comment type="subcellular location">
    <subcellularLocation>
        <location evidence="1 13">Cytoplasm</location>
    </subcellularLocation>
</comment>
<keyword evidence="4 13" id="KW-0228">DNA excision</keyword>
<dbReference type="Pfam" id="PF14520">
    <property type="entry name" value="HHH_5"/>
    <property type="match status" value="1"/>
</dbReference>
<dbReference type="RefSeq" id="WP_110020190.1">
    <property type="nucleotide sequence ID" value="NZ_QGTJ01000013.1"/>
</dbReference>
<evidence type="ECO:0000256" key="2">
    <source>
        <dbReference type="ARBA" id="ARBA00022490"/>
    </source>
</evidence>
<dbReference type="InterPro" id="IPR003583">
    <property type="entry name" value="Hlx-hairpin-Hlx_DNA-bd_motif"/>
</dbReference>
<reference evidence="17 18" key="1">
    <citation type="submission" date="2018-05" db="EMBL/GenBank/DDBJ databases">
        <title>Genomic Encyclopedia of Type Strains, Phase IV (KMG-IV): sequencing the most valuable type-strain genomes for metagenomic binning, comparative biology and taxonomic classification.</title>
        <authorList>
            <person name="Goeker M."/>
        </authorList>
    </citation>
    <scope>NUCLEOTIDE SEQUENCE [LARGE SCALE GENOMIC DNA]</scope>
    <source>
        <strain evidence="17 18">DSM 23606</strain>
    </source>
</reference>
<dbReference type="InterPro" id="IPR047296">
    <property type="entry name" value="GIY-YIG_UvrC_Cho"/>
</dbReference>
<evidence type="ECO:0000313" key="17">
    <source>
        <dbReference type="EMBL" id="PWV58926.1"/>
    </source>
</evidence>
<dbReference type="Gene3D" id="3.40.1440.10">
    <property type="entry name" value="GIY-YIG endonuclease"/>
    <property type="match status" value="1"/>
</dbReference>
<dbReference type="InterPro" id="IPR001162">
    <property type="entry name" value="UvrC_RNase_H_dom"/>
</dbReference>
<evidence type="ECO:0000259" key="15">
    <source>
        <dbReference type="PROSITE" id="PS50164"/>
    </source>
</evidence>
<dbReference type="PROSITE" id="PS50165">
    <property type="entry name" value="UVRC"/>
    <property type="match status" value="1"/>
</dbReference>
<keyword evidence="6 13" id="KW-0234">DNA repair</keyword>
<evidence type="ECO:0000256" key="9">
    <source>
        <dbReference type="ARBA" id="ARBA00061531"/>
    </source>
</evidence>
<sequence length="608" mass="67501">MPSPPPFDHADFLRRLTTLPGVYRMYAADGELLYVGKAINLRRRVSSYFRQNHDSAKTRSLVAQIAAIEVTVTQSEAEALLLEHSLIKEHQPRYNVLLRDDKSYPFILLTQHPYPRLQMHRGAKREAGRYFGPYPSAVAVRETLALLQRVFRLRTCEDSFFAHRSRPCLQYQIKRCSGPCTQMISTADYAADVADVVAFLEGRSNELVNVLGARMEHAASALRFEAAALLRDRIALLRRVQERQYVAGIEGADLDVVAVHVEGGAACVQVFFFRDGRSLGNKAFYPRIPADESAEAVLGAFLAQYYLAHSPPREILLSHQPEDLAALAQVLGEHAGHKVTLSARVRAERARWLEMARRNAAMALTAELASRAGLRRRFEALQDALGLDDDIERMECFDISHTQGEATVASCVVFDGGGPRKSDYRRYNIEGITAGDDFAAMHQALTRRYTRLRDEDAALPDVLFIDGGKGQLAQAEAVLAELGVDGVQLVGIAKGPDRKPGLEVLHLSGMERTLTLPPDSPALHLVQQIRDEAHRFAITGHRQRRDKARRTSVLEDIPGVGARRRQALLRRFGGLQQLVRAGVEDIAGVDGISKTLAQRIYDALHANG</sequence>
<dbReference type="PANTHER" id="PTHR30562">
    <property type="entry name" value="UVRC/OXIDOREDUCTASE"/>
    <property type="match status" value="1"/>
</dbReference>
<dbReference type="PROSITE" id="PS50151">
    <property type="entry name" value="UVR"/>
    <property type="match status" value="1"/>
</dbReference>
<dbReference type="Pfam" id="PF08459">
    <property type="entry name" value="UvrC_RNaseH_dom"/>
    <property type="match status" value="1"/>
</dbReference>
<organism evidence="17 18">
    <name type="scientific">Plasticicumulans acidivorans</name>
    <dbReference type="NCBI Taxonomy" id="886464"/>
    <lineage>
        <taxon>Bacteria</taxon>
        <taxon>Pseudomonadati</taxon>
        <taxon>Pseudomonadota</taxon>
        <taxon>Gammaproteobacteria</taxon>
        <taxon>Candidatus Competibacteraceae</taxon>
        <taxon>Plasticicumulans</taxon>
    </lineage>
</organism>
<evidence type="ECO:0000256" key="13">
    <source>
        <dbReference type="HAMAP-Rule" id="MF_00203"/>
    </source>
</evidence>
<dbReference type="Gene3D" id="3.30.420.340">
    <property type="entry name" value="UvrC, RNAse H endonuclease domain"/>
    <property type="match status" value="1"/>
</dbReference>
<keyword evidence="5 13" id="KW-0267">Excision nuclease</keyword>
<dbReference type="Pfam" id="PF01541">
    <property type="entry name" value="GIY-YIG"/>
    <property type="match status" value="1"/>
</dbReference>
<evidence type="ECO:0000256" key="8">
    <source>
        <dbReference type="ARBA" id="ARBA00059452"/>
    </source>
</evidence>
<evidence type="ECO:0000256" key="11">
    <source>
        <dbReference type="ARBA" id="ARBA00067419"/>
    </source>
</evidence>
<dbReference type="SUPFAM" id="SSF82771">
    <property type="entry name" value="GIY-YIG endonuclease"/>
    <property type="match status" value="1"/>
</dbReference>
<dbReference type="InterPro" id="IPR000305">
    <property type="entry name" value="GIY-YIG_endonuc"/>
</dbReference>
<dbReference type="SMART" id="SM00465">
    <property type="entry name" value="GIYc"/>
    <property type="match status" value="1"/>
</dbReference>
<dbReference type="InterPro" id="IPR038476">
    <property type="entry name" value="UvrC_RNase_H_dom_sf"/>
</dbReference>
<comment type="function">
    <text evidence="8 13">The UvrABC repair system catalyzes the recognition and processing of DNA lesions. UvrC both incises the 5' and 3' sides of the lesion. The N-terminal half is responsible for the 3' incision and the C-terminal half is responsible for the 5' incision.</text>
</comment>
<evidence type="ECO:0000256" key="3">
    <source>
        <dbReference type="ARBA" id="ARBA00022763"/>
    </source>
</evidence>
<dbReference type="Proteomes" id="UP000246569">
    <property type="component" value="Unassembled WGS sequence"/>
</dbReference>
<dbReference type="InterPro" id="IPR035901">
    <property type="entry name" value="GIY-YIG_endonuc_sf"/>
</dbReference>
<dbReference type="PANTHER" id="PTHR30562:SF1">
    <property type="entry name" value="UVRABC SYSTEM PROTEIN C"/>
    <property type="match status" value="1"/>
</dbReference>
<comment type="subunit">
    <text evidence="10 13">Interacts with UvrB in an incision complex.</text>
</comment>
<dbReference type="AlphaFoldDB" id="A0A317MSA3"/>
<dbReference type="InterPro" id="IPR050066">
    <property type="entry name" value="UvrABC_protein_C"/>
</dbReference>
<dbReference type="FunFam" id="1.10.150.20:FF:000005">
    <property type="entry name" value="UvrABC system protein C"/>
    <property type="match status" value="1"/>
</dbReference>
<evidence type="ECO:0000256" key="7">
    <source>
        <dbReference type="ARBA" id="ARBA00023236"/>
    </source>
</evidence>
<comment type="caution">
    <text evidence="17">The sequence shown here is derived from an EMBL/GenBank/DDBJ whole genome shotgun (WGS) entry which is preliminary data.</text>
</comment>
<evidence type="ECO:0000256" key="1">
    <source>
        <dbReference type="ARBA" id="ARBA00004496"/>
    </source>
</evidence>
<evidence type="ECO:0000256" key="6">
    <source>
        <dbReference type="ARBA" id="ARBA00023204"/>
    </source>
</evidence>
<feature type="domain" description="UVR" evidence="14">
    <location>
        <begin position="205"/>
        <end position="240"/>
    </location>
</feature>
<evidence type="ECO:0000256" key="10">
    <source>
        <dbReference type="ARBA" id="ARBA00062841"/>
    </source>
</evidence>
<dbReference type="GO" id="GO:0009380">
    <property type="term" value="C:excinuclease repair complex"/>
    <property type="evidence" value="ECO:0007669"/>
    <property type="project" value="InterPro"/>
</dbReference>
<accession>A0A317MSA3</accession>
<dbReference type="CDD" id="cd10434">
    <property type="entry name" value="GIY-YIG_UvrC_Cho"/>
    <property type="match status" value="1"/>
</dbReference>
<evidence type="ECO:0000259" key="16">
    <source>
        <dbReference type="PROSITE" id="PS50165"/>
    </source>
</evidence>
<dbReference type="Gene3D" id="1.10.150.20">
    <property type="entry name" value="5' to 3' exonuclease, C-terminal subdomain"/>
    <property type="match status" value="1"/>
</dbReference>
<evidence type="ECO:0000256" key="12">
    <source>
        <dbReference type="ARBA" id="ARBA00077138"/>
    </source>
</evidence>
<gene>
    <name evidence="13" type="primary">uvrC</name>
    <name evidence="17" type="ORF">C7443_113107</name>
</gene>
<feature type="domain" description="UvrC family homology region profile" evidence="16">
    <location>
        <begin position="256"/>
        <end position="479"/>
    </location>
</feature>
<dbReference type="OrthoDB" id="9804933at2"/>
<keyword evidence="18" id="KW-1185">Reference proteome</keyword>
<proteinExistence type="inferred from homology"/>
<dbReference type="InterPro" id="IPR036876">
    <property type="entry name" value="UVR_dom_sf"/>
</dbReference>
<evidence type="ECO:0000259" key="14">
    <source>
        <dbReference type="PROSITE" id="PS50151"/>
    </source>
</evidence>
<evidence type="ECO:0000313" key="18">
    <source>
        <dbReference type="Proteomes" id="UP000246569"/>
    </source>
</evidence>
<dbReference type="InterPro" id="IPR001943">
    <property type="entry name" value="UVR_dom"/>
</dbReference>
<dbReference type="FunFam" id="3.40.1440.10:FF:000001">
    <property type="entry name" value="UvrABC system protein C"/>
    <property type="match status" value="1"/>
</dbReference>
<dbReference type="GO" id="GO:0009381">
    <property type="term" value="F:excinuclease ABC activity"/>
    <property type="evidence" value="ECO:0007669"/>
    <property type="project" value="UniProtKB-UniRule"/>
</dbReference>
<name>A0A317MSA3_9GAMM</name>
<dbReference type="SUPFAM" id="SSF46600">
    <property type="entry name" value="C-terminal UvrC-binding domain of UvrB"/>
    <property type="match status" value="1"/>
</dbReference>
<dbReference type="PROSITE" id="PS50164">
    <property type="entry name" value="GIY_YIG"/>
    <property type="match status" value="1"/>
</dbReference>
<keyword evidence="7 13" id="KW-0742">SOS response</keyword>
<dbReference type="Pfam" id="PF22920">
    <property type="entry name" value="UvrC_RNaseH"/>
    <property type="match status" value="1"/>
</dbReference>
<protein>
    <recommendedName>
        <fullName evidence="11 13">UvrABC system protein C</fullName>
        <shortName evidence="13">Protein UvrC</shortName>
    </recommendedName>
    <alternativeName>
        <fullName evidence="12 13">Excinuclease ABC subunit C</fullName>
    </alternativeName>
</protein>
<dbReference type="GO" id="GO:0006289">
    <property type="term" value="P:nucleotide-excision repair"/>
    <property type="evidence" value="ECO:0007669"/>
    <property type="project" value="UniProtKB-UniRule"/>
</dbReference>
<dbReference type="GO" id="GO:0005737">
    <property type="term" value="C:cytoplasm"/>
    <property type="evidence" value="ECO:0007669"/>
    <property type="project" value="UniProtKB-SubCell"/>
</dbReference>
<dbReference type="InterPro" id="IPR010994">
    <property type="entry name" value="RuvA_2-like"/>
</dbReference>
<keyword evidence="3 13" id="KW-0227">DNA damage</keyword>
<dbReference type="SUPFAM" id="SSF47781">
    <property type="entry name" value="RuvA domain 2-like"/>
    <property type="match status" value="1"/>
</dbReference>
<dbReference type="SMART" id="SM00278">
    <property type="entry name" value="HhH1"/>
    <property type="match status" value="2"/>
</dbReference>
<dbReference type="GO" id="GO:0009432">
    <property type="term" value="P:SOS response"/>
    <property type="evidence" value="ECO:0007669"/>
    <property type="project" value="UniProtKB-UniRule"/>
</dbReference>
<dbReference type="GO" id="GO:0003677">
    <property type="term" value="F:DNA binding"/>
    <property type="evidence" value="ECO:0007669"/>
    <property type="project" value="UniProtKB-UniRule"/>
</dbReference>
<dbReference type="HAMAP" id="MF_00203">
    <property type="entry name" value="UvrC"/>
    <property type="match status" value="1"/>
</dbReference>
<dbReference type="Pfam" id="PF02151">
    <property type="entry name" value="UVR"/>
    <property type="match status" value="1"/>
</dbReference>
<dbReference type="InterPro" id="IPR004791">
    <property type="entry name" value="UvrC"/>
</dbReference>
<dbReference type="EMBL" id="QGTJ01000013">
    <property type="protein sequence ID" value="PWV58926.1"/>
    <property type="molecule type" value="Genomic_DNA"/>
</dbReference>
<evidence type="ECO:0000256" key="4">
    <source>
        <dbReference type="ARBA" id="ARBA00022769"/>
    </source>
</evidence>